<dbReference type="EMBL" id="UINC01007281">
    <property type="protein sequence ID" value="SVA32444.1"/>
    <property type="molecule type" value="Genomic_DNA"/>
</dbReference>
<gene>
    <name evidence="2" type="ORF">METZ01_LOCUS85298</name>
</gene>
<name>A0A381UWX8_9ZZZZ</name>
<dbReference type="PROSITE" id="PS51704">
    <property type="entry name" value="GP_PDE"/>
    <property type="match status" value="1"/>
</dbReference>
<dbReference type="GO" id="GO:0008081">
    <property type="term" value="F:phosphoric diester hydrolase activity"/>
    <property type="evidence" value="ECO:0007669"/>
    <property type="project" value="InterPro"/>
</dbReference>
<dbReference type="InterPro" id="IPR017946">
    <property type="entry name" value="PLC-like_Pdiesterase_TIM-brl"/>
</dbReference>
<dbReference type="PANTHER" id="PTHR46211">
    <property type="entry name" value="GLYCEROPHOSPHORYL DIESTER PHOSPHODIESTERASE"/>
    <property type="match status" value="1"/>
</dbReference>
<evidence type="ECO:0000313" key="2">
    <source>
        <dbReference type="EMBL" id="SVA32444.1"/>
    </source>
</evidence>
<dbReference type="Pfam" id="PF03009">
    <property type="entry name" value="GDPD"/>
    <property type="match status" value="1"/>
</dbReference>
<proteinExistence type="predicted"/>
<protein>
    <recommendedName>
        <fullName evidence="1">GP-PDE domain-containing protein</fullName>
    </recommendedName>
</protein>
<dbReference type="AlphaFoldDB" id="A0A381UWX8"/>
<dbReference type="GO" id="GO:0006629">
    <property type="term" value="P:lipid metabolic process"/>
    <property type="evidence" value="ECO:0007669"/>
    <property type="project" value="InterPro"/>
</dbReference>
<dbReference type="CDD" id="cd08556">
    <property type="entry name" value="GDPD"/>
    <property type="match status" value="1"/>
</dbReference>
<evidence type="ECO:0000259" key="1">
    <source>
        <dbReference type="PROSITE" id="PS51704"/>
    </source>
</evidence>
<reference evidence="2" key="1">
    <citation type="submission" date="2018-05" db="EMBL/GenBank/DDBJ databases">
        <authorList>
            <person name="Lanie J.A."/>
            <person name="Ng W.-L."/>
            <person name="Kazmierczak K.M."/>
            <person name="Andrzejewski T.M."/>
            <person name="Davidsen T.M."/>
            <person name="Wayne K.J."/>
            <person name="Tettelin H."/>
            <person name="Glass J.I."/>
            <person name="Rusch D."/>
            <person name="Podicherti R."/>
            <person name="Tsui H.-C.T."/>
            <person name="Winkler M.E."/>
        </authorList>
    </citation>
    <scope>NUCLEOTIDE SEQUENCE</scope>
</reference>
<dbReference type="PANTHER" id="PTHR46211:SF1">
    <property type="entry name" value="GLYCEROPHOSPHODIESTER PHOSPHODIESTERASE, CYTOPLASMIC"/>
    <property type="match status" value="1"/>
</dbReference>
<dbReference type="SUPFAM" id="SSF51695">
    <property type="entry name" value="PLC-like phosphodiesterases"/>
    <property type="match status" value="1"/>
</dbReference>
<organism evidence="2">
    <name type="scientific">marine metagenome</name>
    <dbReference type="NCBI Taxonomy" id="408172"/>
    <lineage>
        <taxon>unclassified sequences</taxon>
        <taxon>metagenomes</taxon>
        <taxon>ecological metagenomes</taxon>
    </lineage>
</organism>
<sequence>MKEFYNNKPIFFAHRGYLLNKPENTLSSFLEAVKIGAQALEIDVMKTKDKKIVCSHNHYLDIETNFIGDISEMEYSFIKKANTAYRLKNKKEPIPQLIDVLKNIPDEIKINIEIKTRRSRDIFVAREIVDIINNKNIVHRVLVSSFNPLVLWYVKWLDKNIRTGFLYDNPKLLFIKNIIHPDCIHPSESLITKNLVKHCKDRGLRINTWTVNNKPAIHWLSELGIDGIITDNPKFFSQKAI</sequence>
<feature type="domain" description="GP-PDE" evidence="1">
    <location>
        <begin position="9"/>
        <end position="240"/>
    </location>
</feature>
<dbReference type="Gene3D" id="3.20.20.190">
    <property type="entry name" value="Phosphatidylinositol (PI) phosphodiesterase"/>
    <property type="match status" value="1"/>
</dbReference>
<dbReference type="InterPro" id="IPR030395">
    <property type="entry name" value="GP_PDE_dom"/>
</dbReference>
<accession>A0A381UWX8</accession>